<keyword evidence="8" id="KW-0638">Presynaptic neurotoxin</keyword>
<dbReference type="PRINTS" id="PR00405">
    <property type="entry name" value="REVINTRACTNG"/>
</dbReference>
<dbReference type="Gene3D" id="2.30.29.30">
    <property type="entry name" value="Pleckstrin-homology domain (PH domain)/Phosphotyrosine-binding domain (PTB)"/>
    <property type="match status" value="1"/>
</dbReference>
<dbReference type="GO" id="GO:0044231">
    <property type="term" value="C:host cell presynaptic membrane"/>
    <property type="evidence" value="ECO:0007669"/>
    <property type="project" value="UniProtKB-KW"/>
</dbReference>
<dbReference type="OMA" id="SMDEIQL"/>
<feature type="region of interest" description="Disordered" evidence="12">
    <location>
        <begin position="732"/>
        <end position="756"/>
    </location>
</feature>
<dbReference type="Pfam" id="PF00169">
    <property type="entry name" value="PH"/>
    <property type="match status" value="1"/>
</dbReference>
<dbReference type="OrthoDB" id="10070851at2759"/>
<dbReference type="GO" id="GO:0008270">
    <property type="term" value="F:zinc ion binding"/>
    <property type="evidence" value="ECO:0007669"/>
    <property type="project" value="UniProtKB-KW"/>
</dbReference>
<dbReference type="SUPFAM" id="SSF103657">
    <property type="entry name" value="BAR/IMD domain-like"/>
    <property type="match status" value="1"/>
</dbReference>
<evidence type="ECO:0000256" key="7">
    <source>
        <dbReference type="ARBA" id="ARBA00022833"/>
    </source>
</evidence>
<dbReference type="InterPro" id="IPR038508">
    <property type="entry name" value="ArfGAP_dom_sf"/>
</dbReference>
<dbReference type="CDD" id="cd13250">
    <property type="entry name" value="PH_ACAP"/>
    <property type="match status" value="1"/>
</dbReference>
<evidence type="ECO:0000256" key="5">
    <source>
        <dbReference type="ARBA" id="ARBA00022723"/>
    </source>
</evidence>
<dbReference type="PROSITE" id="PS50297">
    <property type="entry name" value="ANK_REP_REGION"/>
    <property type="match status" value="1"/>
</dbReference>
<organism evidence="15 16">
    <name type="scientific">Varroa destructor</name>
    <name type="common">Honeybee mite</name>
    <dbReference type="NCBI Taxonomy" id="109461"/>
    <lineage>
        <taxon>Eukaryota</taxon>
        <taxon>Metazoa</taxon>
        <taxon>Ecdysozoa</taxon>
        <taxon>Arthropoda</taxon>
        <taxon>Chelicerata</taxon>
        <taxon>Arachnida</taxon>
        <taxon>Acari</taxon>
        <taxon>Parasitiformes</taxon>
        <taxon>Mesostigmata</taxon>
        <taxon>Gamasina</taxon>
        <taxon>Dermanyssoidea</taxon>
        <taxon>Varroidae</taxon>
        <taxon>Varroa</taxon>
    </lineage>
</organism>
<dbReference type="PROSITE" id="PS50115">
    <property type="entry name" value="ARFGAP"/>
    <property type="match status" value="1"/>
</dbReference>
<dbReference type="Proteomes" id="UP000594260">
    <property type="component" value="Unplaced"/>
</dbReference>
<evidence type="ECO:0000256" key="1">
    <source>
        <dbReference type="ARBA" id="ARBA00004175"/>
    </source>
</evidence>
<evidence type="ECO:0000259" key="13">
    <source>
        <dbReference type="PROSITE" id="PS50003"/>
    </source>
</evidence>
<dbReference type="GO" id="GO:0005737">
    <property type="term" value="C:cytoplasm"/>
    <property type="evidence" value="ECO:0007669"/>
    <property type="project" value="InterPro"/>
</dbReference>
<evidence type="ECO:0000256" key="10">
    <source>
        <dbReference type="PROSITE-ProRule" id="PRU00023"/>
    </source>
</evidence>
<dbReference type="InterPro" id="IPR045258">
    <property type="entry name" value="ACAP1/2/3-like"/>
</dbReference>
<dbReference type="GeneID" id="111253529"/>
<keyword evidence="6 11" id="KW-0863">Zinc-finger</keyword>
<sequence length="756" mass="84698">MVKPFIGFDEVLRDSPRFRDSLLKNEHNIEDFETKIERVVKTCMAMVEQGRVYNNAMRLFFDSVAEMGKHFKDDVQIKGWIGDIVKVGRDLIDFFMILVDHSERSFAKTLTNFIKDDVKKLREVHGAFTKISSELDGSLQRHAQLPKNKSVELEETGKLLTANRTCFQHTALEYVGMLSRVQAAKRHKMMEALLGQMHAIRTFHSQALKTFAEYEAPLEGASKHFADMRMSYERECMTLSKCAQDTRRGPPQQLCPEVETYLRQVTGEPHCPASGGPTGHQLEGYLFKRTTNAFKTWNRRWFVLDNGSLSYVKRDGDPRDVTVMEHDLRLCTVKEILDGERRFCFEVLSPHKTHALQADSEKAQKMWVEALKQGINNAHNQNEAHAKRLASSSEFLAAPGNERCVDCGAKNPEWASVNLGATLCIQCSGIHRSLGVHISKVRSLKLDSWEEDTMRIMERLGNDAVNKVFAYQVDESMRAQPDSEREFREAWIRAKYLERRFVRPLISNDIPENETQNITRWVVARSGYRRRCIPGKGVLVFGEDINRNCTSSAPQAPPGSSEEDEVELETFPMSDFTPSRLLYEAAGADNLNAMLHALACGAEPNYRCEEDRLRTSLHKAIADGPWVAAAEFLLLNGAQHTAVDLEGLTPLHLASRASSVALVGLLLKKGADRDALDREGNSALALAVANGNAEVVTLIRLDQFRDDLKLEDSDFSTGGDVFEKALRDFSSKGRDASGRASVPPAGAATATTTTAI</sequence>
<keyword evidence="10" id="KW-0040">ANK repeat</keyword>
<dbReference type="PROSITE" id="PS50003">
    <property type="entry name" value="PH_DOMAIN"/>
    <property type="match status" value="1"/>
</dbReference>
<dbReference type="Pfam" id="PF01412">
    <property type="entry name" value="ArfGap"/>
    <property type="match status" value="1"/>
</dbReference>
<keyword evidence="9" id="KW-0472">Membrane</keyword>
<dbReference type="InterPro" id="IPR001164">
    <property type="entry name" value="ArfGAP_dom"/>
</dbReference>
<dbReference type="Pfam" id="PF16746">
    <property type="entry name" value="BAR_3"/>
    <property type="match status" value="1"/>
</dbReference>
<name>A0A7M7MIW8_VARDE</name>
<dbReference type="InterPro" id="IPR002110">
    <property type="entry name" value="Ankyrin_rpt"/>
</dbReference>
<evidence type="ECO:0000256" key="12">
    <source>
        <dbReference type="SAM" id="MobiDB-lite"/>
    </source>
</evidence>
<proteinExistence type="predicted"/>
<dbReference type="FunCoup" id="A0A7M7MIW8">
    <property type="interactions" value="730"/>
</dbReference>
<dbReference type="KEGG" id="vde:111253529"/>
<dbReference type="SUPFAM" id="SSF50729">
    <property type="entry name" value="PH domain-like"/>
    <property type="match status" value="1"/>
</dbReference>
<dbReference type="AlphaFoldDB" id="A0A7M7MIW8"/>
<reference evidence="15" key="1">
    <citation type="submission" date="2021-01" db="UniProtKB">
        <authorList>
            <consortium name="EnsemblMetazoa"/>
        </authorList>
    </citation>
    <scope>IDENTIFICATION</scope>
</reference>
<dbReference type="InterPro" id="IPR004148">
    <property type="entry name" value="BAR_dom"/>
</dbReference>
<dbReference type="GO" id="GO:0044218">
    <property type="term" value="C:other organism cell membrane"/>
    <property type="evidence" value="ECO:0007669"/>
    <property type="project" value="UniProtKB-KW"/>
</dbReference>
<evidence type="ECO:0000313" key="16">
    <source>
        <dbReference type="Proteomes" id="UP000594260"/>
    </source>
</evidence>
<comment type="subcellular location">
    <subcellularLocation>
        <location evidence="1">Target cell membrane</location>
    </subcellularLocation>
</comment>
<dbReference type="CTD" id="42735"/>
<feature type="repeat" description="ANK" evidence="10">
    <location>
        <begin position="646"/>
        <end position="678"/>
    </location>
</feature>
<dbReference type="SUPFAM" id="SSF48403">
    <property type="entry name" value="Ankyrin repeat"/>
    <property type="match status" value="1"/>
</dbReference>
<keyword evidence="8" id="KW-0528">Neurotoxin</keyword>
<evidence type="ECO:0000256" key="9">
    <source>
        <dbReference type="ARBA" id="ARBA00023298"/>
    </source>
</evidence>
<dbReference type="InParanoid" id="A0A7M7MIW8"/>
<keyword evidence="7" id="KW-0862">Zinc</keyword>
<protein>
    <submittedName>
        <fullName evidence="15">Uncharacterized protein</fullName>
    </submittedName>
</protein>
<evidence type="ECO:0000256" key="8">
    <source>
        <dbReference type="ARBA" id="ARBA00023028"/>
    </source>
</evidence>
<keyword evidence="4" id="KW-1052">Target cell membrane</keyword>
<dbReference type="PANTHER" id="PTHR23180:SF399">
    <property type="entry name" value="BLOWN FUSE, ISOFORM A-RELATED"/>
    <property type="match status" value="1"/>
</dbReference>
<feature type="domain" description="Arf-GAP" evidence="14">
    <location>
        <begin position="383"/>
        <end position="509"/>
    </location>
</feature>
<keyword evidence="9" id="KW-1053">Target membrane</keyword>
<keyword evidence="5" id="KW-0479">Metal-binding</keyword>
<evidence type="ECO:0000256" key="6">
    <source>
        <dbReference type="ARBA" id="ARBA00022771"/>
    </source>
</evidence>
<dbReference type="SMART" id="SM00233">
    <property type="entry name" value="PH"/>
    <property type="match status" value="1"/>
</dbReference>
<dbReference type="Gene3D" id="1.20.1270.60">
    <property type="entry name" value="Arfaptin homology (AH) domain/BAR domain"/>
    <property type="match status" value="1"/>
</dbReference>
<evidence type="ECO:0000256" key="4">
    <source>
        <dbReference type="ARBA" id="ARBA00022537"/>
    </source>
</evidence>
<dbReference type="SMART" id="SM00105">
    <property type="entry name" value="ArfGap"/>
    <property type="match status" value="1"/>
</dbReference>
<dbReference type="EnsemblMetazoa" id="XM_022813034">
    <property type="protein sequence ID" value="XP_022668769"/>
    <property type="gene ID" value="LOC111253529"/>
</dbReference>
<feature type="compositionally biased region" description="Low complexity" evidence="12">
    <location>
        <begin position="745"/>
        <end position="756"/>
    </location>
</feature>
<dbReference type="FunFam" id="1.10.220.150:FF:000009">
    <property type="entry name" value="stromal membrane-associated protein 1 isoform X1"/>
    <property type="match status" value="1"/>
</dbReference>
<evidence type="ECO:0000256" key="3">
    <source>
        <dbReference type="ARBA" id="ARBA00022483"/>
    </source>
</evidence>
<dbReference type="InterPro" id="IPR036770">
    <property type="entry name" value="Ankyrin_rpt-contain_sf"/>
</dbReference>
<feature type="domain" description="PH" evidence="13">
    <location>
        <begin position="279"/>
        <end position="376"/>
    </location>
</feature>
<keyword evidence="16" id="KW-1185">Reference proteome</keyword>
<dbReference type="PROSITE" id="PS50088">
    <property type="entry name" value="ANK_REPEAT"/>
    <property type="match status" value="1"/>
</dbReference>
<dbReference type="RefSeq" id="XP_022668769.1">
    <property type="nucleotide sequence ID" value="XM_022813034.1"/>
</dbReference>
<evidence type="ECO:0000256" key="11">
    <source>
        <dbReference type="PROSITE-ProRule" id="PRU00288"/>
    </source>
</evidence>
<dbReference type="Gene3D" id="1.25.40.20">
    <property type="entry name" value="Ankyrin repeat-containing domain"/>
    <property type="match status" value="1"/>
</dbReference>
<evidence type="ECO:0000256" key="2">
    <source>
        <dbReference type="ARBA" id="ARBA00022468"/>
    </source>
</evidence>
<evidence type="ECO:0000313" key="15">
    <source>
        <dbReference type="EnsemblMetazoa" id="XP_022668769"/>
    </source>
</evidence>
<accession>A0A7M7MIW8</accession>
<evidence type="ECO:0000259" key="14">
    <source>
        <dbReference type="PROSITE" id="PS50115"/>
    </source>
</evidence>
<dbReference type="GO" id="GO:0006887">
    <property type="term" value="P:exocytosis"/>
    <property type="evidence" value="ECO:0007669"/>
    <property type="project" value="UniProtKB-KW"/>
</dbReference>
<dbReference type="GO" id="GO:0005096">
    <property type="term" value="F:GTPase activator activity"/>
    <property type="evidence" value="ECO:0007669"/>
    <property type="project" value="UniProtKB-KW"/>
</dbReference>
<keyword evidence="3" id="KW-0268">Exocytosis</keyword>
<dbReference type="InterPro" id="IPR011993">
    <property type="entry name" value="PH-like_dom_sf"/>
</dbReference>
<dbReference type="InterPro" id="IPR037278">
    <property type="entry name" value="ARFGAP/RecO"/>
</dbReference>
<dbReference type="PANTHER" id="PTHR23180">
    <property type="entry name" value="CENTAURIN/ARF"/>
    <property type="match status" value="1"/>
</dbReference>
<dbReference type="InterPro" id="IPR027267">
    <property type="entry name" value="AH/BAR_dom_sf"/>
</dbReference>
<dbReference type="Gene3D" id="1.10.220.150">
    <property type="entry name" value="Arf GTPase activating protein"/>
    <property type="match status" value="1"/>
</dbReference>
<dbReference type="FunFam" id="2.30.29.30:FF:000384">
    <property type="entry name" value="Uncharacterized protein, isoform A"/>
    <property type="match status" value="1"/>
</dbReference>
<dbReference type="SMART" id="SM00248">
    <property type="entry name" value="ANK"/>
    <property type="match status" value="2"/>
</dbReference>
<keyword evidence="8" id="KW-0800">Toxin</keyword>
<dbReference type="Pfam" id="PF12796">
    <property type="entry name" value="Ank_2"/>
    <property type="match status" value="1"/>
</dbReference>
<dbReference type="InterPro" id="IPR001849">
    <property type="entry name" value="PH_domain"/>
</dbReference>
<keyword evidence="2" id="KW-0343">GTPase activation</keyword>
<dbReference type="SUPFAM" id="SSF57863">
    <property type="entry name" value="ArfGap/RecO-like zinc finger"/>
    <property type="match status" value="1"/>
</dbReference>